<comment type="caution">
    <text evidence="2">The sequence shown here is derived from an EMBL/GenBank/DDBJ whole genome shotgun (WGS) entry which is preliminary data.</text>
</comment>
<gene>
    <name evidence="2" type="ORF">EYC98_02665</name>
</gene>
<dbReference type="Proteomes" id="UP001143362">
    <property type="component" value="Unassembled WGS sequence"/>
</dbReference>
<evidence type="ECO:0000256" key="1">
    <source>
        <dbReference type="ARBA" id="ARBA00008007"/>
    </source>
</evidence>
<dbReference type="EMBL" id="SHNN01000001">
    <property type="protein sequence ID" value="MCX2979761.1"/>
    <property type="molecule type" value="Genomic_DNA"/>
</dbReference>
<dbReference type="Gene3D" id="3.40.50.2020">
    <property type="match status" value="1"/>
</dbReference>
<evidence type="ECO:0000313" key="2">
    <source>
        <dbReference type="EMBL" id="MCX2979761.1"/>
    </source>
</evidence>
<organism evidence="2 3">
    <name type="scientific">Candidatus Litorirhabdus singularis</name>
    <dbReference type="NCBI Taxonomy" id="2518993"/>
    <lineage>
        <taxon>Bacteria</taxon>
        <taxon>Pseudomonadati</taxon>
        <taxon>Pseudomonadota</taxon>
        <taxon>Gammaproteobacteria</taxon>
        <taxon>Cellvibrionales</taxon>
        <taxon>Halieaceae</taxon>
        <taxon>Candidatus Litorirhabdus</taxon>
    </lineage>
</organism>
<name>A0ABT3TBT9_9GAMM</name>
<dbReference type="PANTHER" id="PTHR47505">
    <property type="entry name" value="DNA UTILIZATION PROTEIN YHGH"/>
    <property type="match status" value="1"/>
</dbReference>
<keyword evidence="3" id="KW-1185">Reference proteome</keyword>
<protein>
    <submittedName>
        <fullName evidence="2">ComF family protein</fullName>
    </submittedName>
</protein>
<evidence type="ECO:0000313" key="3">
    <source>
        <dbReference type="Proteomes" id="UP001143362"/>
    </source>
</evidence>
<dbReference type="SUPFAM" id="SSF53271">
    <property type="entry name" value="PRTase-like"/>
    <property type="match status" value="1"/>
</dbReference>
<dbReference type="InterPro" id="IPR000836">
    <property type="entry name" value="PRTase_dom"/>
</dbReference>
<dbReference type="CDD" id="cd06223">
    <property type="entry name" value="PRTases_typeI"/>
    <property type="match status" value="1"/>
</dbReference>
<accession>A0ABT3TBT9</accession>
<dbReference type="PANTHER" id="PTHR47505:SF1">
    <property type="entry name" value="DNA UTILIZATION PROTEIN YHGH"/>
    <property type="match status" value="1"/>
</dbReference>
<reference evidence="2" key="1">
    <citation type="submission" date="2019-02" db="EMBL/GenBank/DDBJ databases">
        <authorList>
            <person name="Li S.-H."/>
        </authorList>
    </citation>
    <scope>NUCLEOTIDE SEQUENCE</scope>
    <source>
        <strain evidence="2">IMCC14734</strain>
    </source>
</reference>
<dbReference type="InterPro" id="IPR051910">
    <property type="entry name" value="ComF/GntX_DNA_util-trans"/>
</dbReference>
<proteinExistence type="inferred from homology"/>
<dbReference type="InterPro" id="IPR029057">
    <property type="entry name" value="PRTase-like"/>
</dbReference>
<comment type="similarity">
    <text evidence="1">Belongs to the ComF/GntX family.</text>
</comment>
<sequence length="252" mass="28471">MVNKLWRACLRHIAPCECQFCGQPSQRDVALCSNCQSDLPANRGGCPICAEPLALSAHNPHPQSSLQAQPCGRCQQSTPPYQQALAPWLYRYPVDDLIKQLKYQRRLDHLPTLAALLQKDITASLEQHGRPDRLLPVPLHWRRLWRRGFNQAELLALQLTKDPELRPWQLRIDAQLCRRPQPTPALEGLDRAERARCMRAAFTTRARIDGEYVVIVDDVMTSGATATALSRVLLAQGARRVDVWCCARTAVQ</sequence>
<dbReference type="RefSeq" id="WP_279243758.1">
    <property type="nucleotide sequence ID" value="NZ_SHNN01000001.1"/>
</dbReference>